<organism evidence="1 2">
    <name type="scientific">Streptomyces enissocaesilis</name>
    <dbReference type="NCBI Taxonomy" id="332589"/>
    <lineage>
        <taxon>Bacteria</taxon>
        <taxon>Bacillati</taxon>
        <taxon>Actinomycetota</taxon>
        <taxon>Actinomycetes</taxon>
        <taxon>Kitasatosporales</taxon>
        <taxon>Streptomycetaceae</taxon>
        <taxon>Streptomyces</taxon>
        <taxon>Streptomyces rochei group</taxon>
    </lineage>
</organism>
<dbReference type="RefSeq" id="WP_344500671.1">
    <property type="nucleotide sequence ID" value="NZ_BAAAUD010000110.1"/>
</dbReference>
<proteinExistence type="predicted"/>
<comment type="caution">
    <text evidence="1">The sequence shown here is derived from an EMBL/GenBank/DDBJ whole genome shotgun (WGS) entry which is preliminary data.</text>
</comment>
<dbReference type="EMBL" id="BAAAUD010000110">
    <property type="protein sequence ID" value="GAA2973100.1"/>
    <property type="molecule type" value="Genomic_DNA"/>
</dbReference>
<protein>
    <recommendedName>
        <fullName evidence="3">Transposase</fullName>
    </recommendedName>
</protein>
<sequence>MLRTPAYTPEQRAEDDRTLRRRIEHISARRHLAARGLKNGWLMPTSPQLAELLLEPVGGTVSLSAWQLRRQIHHDLKTLSRLVIKAPGNADRLLVFVEGQLRMDPVAARAFACLLFTNGHADGARFWWRFAAGADDTTAAYCLFLEGLLRDEPDEAISCYRNLDGDAFLCDPDWEDAPSTTGRPVNDALKAEVDDQIREVDAGTGIHVPIPQEYFEEVPEEYRDSLLCQG</sequence>
<keyword evidence="2" id="KW-1185">Reference proteome</keyword>
<evidence type="ECO:0000313" key="1">
    <source>
        <dbReference type="EMBL" id="GAA2973100.1"/>
    </source>
</evidence>
<evidence type="ECO:0008006" key="3">
    <source>
        <dbReference type="Google" id="ProtNLM"/>
    </source>
</evidence>
<accession>A0ABN3XQG5</accession>
<dbReference type="Proteomes" id="UP001500403">
    <property type="component" value="Unassembled WGS sequence"/>
</dbReference>
<gene>
    <name evidence="1" type="ORF">GCM10010446_66940</name>
</gene>
<evidence type="ECO:0000313" key="2">
    <source>
        <dbReference type="Proteomes" id="UP001500403"/>
    </source>
</evidence>
<reference evidence="1 2" key="1">
    <citation type="journal article" date="2019" name="Int. J. Syst. Evol. Microbiol.">
        <title>The Global Catalogue of Microorganisms (GCM) 10K type strain sequencing project: providing services to taxonomists for standard genome sequencing and annotation.</title>
        <authorList>
            <consortium name="The Broad Institute Genomics Platform"/>
            <consortium name="The Broad Institute Genome Sequencing Center for Infectious Disease"/>
            <person name="Wu L."/>
            <person name="Ma J."/>
        </authorList>
    </citation>
    <scope>NUCLEOTIDE SEQUENCE [LARGE SCALE GENOMIC DNA]</scope>
    <source>
        <strain evidence="1 2">JCM 9088</strain>
    </source>
</reference>
<name>A0ABN3XQG5_9ACTN</name>